<dbReference type="AlphaFoldDB" id="A0A0S3PU14"/>
<proteinExistence type="predicted"/>
<reference evidence="1 2" key="1">
    <citation type="submission" date="2015-08" db="EMBL/GenBank/DDBJ databases">
        <title>Investigation of the bacterial diversity of lava forest soil.</title>
        <authorList>
            <person name="Lee J.S."/>
        </authorList>
    </citation>
    <scope>NUCLEOTIDE SEQUENCE [LARGE SCALE GENOMIC DNA]</scope>
    <source>
        <strain evidence="1 2">GJW-30</strain>
    </source>
</reference>
<keyword evidence="2" id="KW-1185">Reference proteome</keyword>
<evidence type="ECO:0000313" key="2">
    <source>
        <dbReference type="Proteomes" id="UP000236884"/>
    </source>
</evidence>
<protein>
    <submittedName>
        <fullName evidence="1">Uncharacterized protein</fullName>
    </submittedName>
</protein>
<organism evidence="1 2">
    <name type="scientific">Variibacter gotjawalensis</name>
    <dbReference type="NCBI Taxonomy" id="1333996"/>
    <lineage>
        <taxon>Bacteria</taxon>
        <taxon>Pseudomonadati</taxon>
        <taxon>Pseudomonadota</taxon>
        <taxon>Alphaproteobacteria</taxon>
        <taxon>Hyphomicrobiales</taxon>
        <taxon>Nitrobacteraceae</taxon>
        <taxon>Variibacter</taxon>
    </lineage>
</organism>
<dbReference type="Proteomes" id="UP000236884">
    <property type="component" value="Chromosome"/>
</dbReference>
<evidence type="ECO:0000313" key="1">
    <source>
        <dbReference type="EMBL" id="BAT59431.1"/>
    </source>
</evidence>
<sequence>MTPDIADRVIQSFTHELRNRLDAAMKAAQAADACLDAGLADQAVNVLRDVEQPIYEATTLLNAVSLVPRSRSA</sequence>
<gene>
    <name evidence="1" type="ORF">GJW-30_1_01964</name>
</gene>
<dbReference type="EMBL" id="AP014946">
    <property type="protein sequence ID" value="BAT59431.1"/>
    <property type="molecule type" value="Genomic_DNA"/>
</dbReference>
<dbReference type="KEGG" id="vgo:GJW-30_1_01964"/>
<dbReference type="RefSeq" id="WP_130364870.1">
    <property type="nucleotide sequence ID" value="NZ_AP014946.1"/>
</dbReference>
<accession>A0A0S3PU14</accession>
<dbReference type="OrthoDB" id="9907503at2"/>
<name>A0A0S3PU14_9BRAD</name>